<dbReference type="GO" id="GO:0016010">
    <property type="term" value="C:dystrophin-associated glycoprotein complex"/>
    <property type="evidence" value="ECO:0007669"/>
    <property type="project" value="TreeGrafter"/>
</dbReference>
<reference evidence="5" key="1">
    <citation type="submission" date="2025-08" db="UniProtKB">
        <authorList>
            <consortium name="RefSeq"/>
        </authorList>
    </citation>
    <scope>IDENTIFICATION</scope>
    <source>
        <tissue evidence="5">Liver</tissue>
    </source>
</reference>
<evidence type="ECO:0000256" key="2">
    <source>
        <dbReference type="ARBA" id="ARBA00022490"/>
    </source>
</evidence>
<dbReference type="AlphaFoldDB" id="A0A9F2QZ02"/>
<keyword evidence="2" id="KW-0963">Cytoplasm</keyword>
<dbReference type="SUPFAM" id="SSF50729">
    <property type="entry name" value="PH domain-like"/>
    <property type="match status" value="1"/>
</dbReference>
<comment type="subcellular location">
    <subcellularLocation>
        <location evidence="1">Cytoplasm</location>
    </subcellularLocation>
</comment>
<dbReference type="GO" id="GO:0005198">
    <property type="term" value="F:structural molecule activity"/>
    <property type="evidence" value="ECO:0007669"/>
    <property type="project" value="InterPro"/>
</dbReference>
<dbReference type="Pfam" id="PF23012">
    <property type="entry name" value="Syntrophin_4th"/>
    <property type="match status" value="1"/>
</dbReference>
<keyword evidence="4" id="KW-1185">Reference proteome</keyword>
<dbReference type="PANTHER" id="PTHR10554:SF3">
    <property type="entry name" value="GAMMA-2-SYNTROPHIN"/>
    <property type="match status" value="1"/>
</dbReference>
<dbReference type="InterPro" id="IPR055108">
    <property type="entry name" value="Syntrophin_4th"/>
</dbReference>
<dbReference type="GeneID" id="103055455"/>
<evidence type="ECO:0000313" key="4">
    <source>
        <dbReference type="Proteomes" id="UP000695026"/>
    </source>
</evidence>
<proteinExistence type="predicted"/>
<dbReference type="OrthoDB" id="9975356at2759"/>
<gene>
    <name evidence="5" type="primary">SNTG2</name>
</gene>
<evidence type="ECO:0000256" key="1">
    <source>
        <dbReference type="ARBA" id="ARBA00004496"/>
    </source>
</evidence>
<name>A0A9F2QZ02_PYTBI</name>
<evidence type="ECO:0000313" key="5">
    <source>
        <dbReference type="RefSeq" id="XP_007431247.1"/>
    </source>
</evidence>
<feature type="non-terminal residue" evidence="5">
    <location>
        <position position="1"/>
    </location>
</feature>
<evidence type="ECO:0000259" key="3">
    <source>
        <dbReference type="Pfam" id="PF23012"/>
    </source>
</evidence>
<dbReference type="InterPro" id="IPR015482">
    <property type="entry name" value="Syntrophin"/>
</dbReference>
<dbReference type="Proteomes" id="UP000695026">
    <property type="component" value="Unplaced"/>
</dbReference>
<accession>A0A9F2QZ02</accession>
<protein>
    <submittedName>
        <fullName evidence="5">Gamma-2-syntrophin</fullName>
    </submittedName>
</protein>
<feature type="domain" description="Syntrophin C-terminal PH" evidence="3">
    <location>
        <begin position="147"/>
        <end position="238"/>
    </location>
</feature>
<dbReference type="GO" id="GO:0005737">
    <property type="term" value="C:cytoplasm"/>
    <property type="evidence" value="ECO:0007669"/>
    <property type="project" value="UniProtKB-SubCell"/>
</dbReference>
<dbReference type="KEGG" id="pbi:103055455"/>
<dbReference type="RefSeq" id="XP_007431247.1">
    <property type="nucleotide sequence ID" value="XM_007431185.1"/>
</dbReference>
<dbReference type="PANTHER" id="PTHR10554">
    <property type="entry name" value="SYNTROPHIN"/>
    <property type="match status" value="1"/>
</dbReference>
<dbReference type="CTD" id="54221"/>
<sequence>MKMANKCCSASDQVIHMGWVNERLQGEDSPQLYTFKFLALKGSSFYIFSTPPVSTLDWIRAEKTYNLCEVLFKIHKLWLNNDCWLQANLYLGIHQDYELEDQRPYCFSVVVGRGKSHYFNVELGSELAIWEKSFQRAIFLEVQRTGSKTFMCTWQGESLCFTLDFAVGFTCFDNKTKKILWRFKFSQLKGSSDDGKTRVKLLFQNIETKQIETKELEFQDLTAVLNCIHSFIAAKVASVDPSFIDSQFIARKYTYSN</sequence>
<dbReference type="OMA" id="THIWAMA"/>
<organism evidence="4 5">
    <name type="scientific">Python bivittatus</name>
    <name type="common">Burmese python</name>
    <name type="synonym">Python molurus bivittatus</name>
    <dbReference type="NCBI Taxonomy" id="176946"/>
    <lineage>
        <taxon>Eukaryota</taxon>
        <taxon>Metazoa</taxon>
        <taxon>Chordata</taxon>
        <taxon>Craniata</taxon>
        <taxon>Vertebrata</taxon>
        <taxon>Euteleostomi</taxon>
        <taxon>Lepidosauria</taxon>
        <taxon>Squamata</taxon>
        <taxon>Bifurcata</taxon>
        <taxon>Unidentata</taxon>
        <taxon>Episquamata</taxon>
        <taxon>Toxicofera</taxon>
        <taxon>Serpentes</taxon>
        <taxon>Henophidia</taxon>
        <taxon>Pythonidae</taxon>
        <taxon>Python</taxon>
    </lineage>
</organism>